<keyword evidence="2" id="KW-1185">Reference proteome</keyword>
<gene>
    <name evidence="1" type="ORF">EOI86_16995</name>
</gene>
<evidence type="ECO:0000313" key="2">
    <source>
        <dbReference type="Proteomes" id="UP000287447"/>
    </source>
</evidence>
<name>A0A3S2VR50_9PROT</name>
<dbReference type="SUPFAM" id="SSF54427">
    <property type="entry name" value="NTF2-like"/>
    <property type="match status" value="1"/>
</dbReference>
<dbReference type="InterPro" id="IPR032710">
    <property type="entry name" value="NTF2-like_dom_sf"/>
</dbReference>
<accession>A0A3S2VR50</accession>
<comment type="caution">
    <text evidence="1">The sequence shown here is derived from an EMBL/GenBank/DDBJ whole genome shotgun (WGS) entry which is preliminary data.</text>
</comment>
<sequence length="106" mass="12179">MEERFWTEGADGARHMTAENGVIVFPYPAGILHGADVWREKNVAQRWRSVEMSERYISIQDKIAILAYSVAADRGDEPTYEALCTSTYLKDDDTWLRLTHQQTLVD</sequence>
<proteinExistence type="predicted"/>
<evidence type="ECO:0008006" key="3">
    <source>
        <dbReference type="Google" id="ProtNLM"/>
    </source>
</evidence>
<organism evidence="1 2">
    <name type="scientific">Hwanghaeella grinnelliae</name>
    <dbReference type="NCBI Taxonomy" id="2500179"/>
    <lineage>
        <taxon>Bacteria</taxon>
        <taxon>Pseudomonadati</taxon>
        <taxon>Pseudomonadota</taxon>
        <taxon>Alphaproteobacteria</taxon>
        <taxon>Rhodospirillales</taxon>
        <taxon>Rhodospirillaceae</taxon>
        <taxon>Hwanghaeella</taxon>
    </lineage>
</organism>
<dbReference type="Proteomes" id="UP000287447">
    <property type="component" value="Unassembled WGS sequence"/>
</dbReference>
<protein>
    <recommendedName>
        <fullName evidence="3">Nuclear transport factor 2 family protein</fullName>
    </recommendedName>
</protein>
<dbReference type="AlphaFoldDB" id="A0A3S2VR50"/>
<reference evidence="2" key="1">
    <citation type="submission" date="2019-01" db="EMBL/GenBank/DDBJ databases">
        <title>Gri0909 isolated from a small marine red alga.</title>
        <authorList>
            <person name="Kim J."/>
            <person name="Jeong S.E."/>
            <person name="Jeon C.O."/>
        </authorList>
    </citation>
    <scope>NUCLEOTIDE SEQUENCE [LARGE SCALE GENOMIC DNA]</scope>
    <source>
        <strain evidence="2">Gri0909</strain>
    </source>
</reference>
<dbReference type="EMBL" id="SADE01000002">
    <property type="protein sequence ID" value="RVU36985.1"/>
    <property type="molecule type" value="Genomic_DNA"/>
</dbReference>
<dbReference type="OrthoDB" id="7353854at2"/>
<evidence type="ECO:0000313" key="1">
    <source>
        <dbReference type="EMBL" id="RVU36985.1"/>
    </source>
</evidence>